<dbReference type="PROSITE" id="PS51891">
    <property type="entry name" value="CENP_V_GFA"/>
    <property type="match status" value="1"/>
</dbReference>
<dbReference type="PANTHER" id="PTHR33337">
    <property type="entry name" value="GFA DOMAIN-CONTAINING PROTEIN"/>
    <property type="match status" value="1"/>
</dbReference>
<evidence type="ECO:0000256" key="3">
    <source>
        <dbReference type="ARBA" id="ARBA00022833"/>
    </source>
</evidence>
<keyword evidence="7" id="KW-1185">Reference proteome</keyword>
<dbReference type="RefSeq" id="WP_244523232.1">
    <property type="nucleotide sequence ID" value="NZ_FORF01000011.1"/>
</dbReference>
<dbReference type="GO" id="GO:0016846">
    <property type="term" value="F:carbon-sulfur lyase activity"/>
    <property type="evidence" value="ECO:0007669"/>
    <property type="project" value="InterPro"/>
</dbReference>
<comment type="similarity">
    <text evidence="1">Belongs to the Gfa family.</text>
</comment>
<gene>
    <name evidence="6" type="ORF">SAMN03080618_02222</name>
</gene>
<organism evidence="6 7">
    <name type="scientific">Aquamicrobium aerolatum DSM 21857</name>
    <dbReference type="NCBI Taxonomy" id="1121003"/>
    <lineage>
        <taxon>Bacteria</taxon>
        <taxon>Pseudomonadati</taxon>
        <taxon>Pseudomonadota</taxon>
        <taxon>Alphaproteobacteria</taxon>
        <taxon>Hyphomicrobiales</taxon>
        <taxon>Phyllobacteriaceae</taxon>
        <taxon>Aerobium</taxon>
    </lineage>
</organism>
<protein>
    <submittedName>
        <fullName evidence="6">Uncharacterized conserved protein</fullName>
    </submittedName>
</protein>
<reference evidence="7" key="1">
    <citation type="submission" date="2016-10" db="EMBL/GenBank/DDBJ databases">
        <authorList>
            <person name="Varghese N."/>
            <person name="Submissions S."/>
        </authorList>
    </citation>
    <scope>NUCLEOTIDE SEQUENCE [LARGE SCALE GENOMIC DNA]</scope>
    <source>
        <strain evidence="7">DSM 21857</strain>
    </source>
</reference>
<evidence type="ECO:0000313" key="7">
    <source>
        <dbReference type="Proteomes" id="UP000242763"/>
    </source>
</evidence>
<evidence type="ECO:0000256" key="1">
    <source>
        <dbReference type="ARBA" id="ARBA00005495"/>
    </source>
</evidence>
<dbReference type="InterPro" id="IPR006913">
    <property type="entry name" value="CENP-V/GFA"/>
</dbReference>
<feature type="domain" description="CENP-V/GFA" evidence="5">
    <location>
        <begin position="6"/>
        <end position="111"/>
    </location>
</feature>
<dbReference type="STRING" id="1121003.SAMN03080618_02222"/>
<dbReference type="Proteomes" id="UP000242763">
    <property type="component" value="Unassembled WGS sequence"/>
</dbReference>
<dbReference type="GO" id="GO:0046872">
    <property type="term" value="F:metal ion binding"/>
    <property type="evidence" value="ECO:0007669"/>
    <property type="project" value="UniProtKB-KW"/>
</dbReference>
<evidence type="ECO:0000259" key="5">
    <source>
        <dbReference type="PROSITE" id="PS51891"/>
    </source>
</evidence>
<keyword evidence="4" id="KW-0456">Lyase</keyword>
<dbReference type="PANTHER" id="PTHR33337:SF40">
    <property type="entry name" value="CENP-V_GFA DOMAIN-CONTAINING PROTEIN-RELATED"/>
    <property type="match status" value="1"/>
</dbReference>
<dbReference type="Pfam" id="PF04828">
    <property type="entry name" value="GFA"/>
    <property type="match status" value="1"/>
</dbReference>
<name>A0A1I3P0X5_9HYPH</name>
<evidence type="ECO:0000256" key="4">
    <source>
        <dbReference type="ARBA" id="ARBA00023239"/>
    </source>
</evidence>
<keyword evidence="2" id="KW-0479">Metal-binding</keyword>
<dbReference type="Gene3D" id="3.90.1590.10">
    <property type="entry name" value="glutathione-dependent formaldehyde- activating enzyme (gfa)"/>
    <property type="match status" value="1"/>
</dbReference>
<dbReference type="SUPFAM" id="SSF51316">
    <property type="entry name" value="Mss4-like"/>
    <property type="match status" value="1"/>
</dbReference>
<sequence>MSDAPHGGACRCGLISAEMRAQPMLRLYCHCRDCRKQTGAPMMAFVVFNDSDVTWFGTPKTFRSGGVERSFCEHCGSQIGYRDDQLPGEIYLALGFMDEPERYPPSFHAFDKRRLPFIHLADELPRHDGFSTQR</sequence>
<evidence type="ECO:0000256" key="2">
    <source>
        <dbReference type="ARBA" id="ARBA00022723"/>
    </source>
</evidence>
<dbReference type="EMBL" id="FORF01000011">
    <property type="protein sequence ID" value="SFJ15089.1"/>
    <property type="molecule type" value="Genomic_DNA"/>
</dbReference>
<keyword evidence="3" id="KW-0862">Zinc</keyword>
<proteinExistence type="inferred from homology"/>
<dbReference type="AlphaFoldDB" id="A0A1I3P0X5"/>
<evidence type="ECO:0000313" key="6">
    <source>
        <dbReference type="EMBL" id="SFJ15089.1"/>
    </source>
</evidence>
<dbReference type="InterPro" id="IPR011057">
    <property type="entry name" value="Mss4-like_sf"/>
</dbReference>
<accession>A0A1I3P0X5</accession>